<protein>
    <recommendedName>
        <fullName evidence="2">NADH dehydrogenase [ubiquinone] 1 alpha subcomplex subunit</fullName>
    </recommendedName>
</protein>
<comment type="function">
    <text evidence="2">Accessory subunit of the mitochondrial membrane respiratory chain NADH dehydrogenase (Complex I), that is believed not to be involved in catalysis. Complex I functions in the transfer of electrons from NADH to the respiratory chain. The immediate electron acceptor for the enzyme is believed to be ubiquinone.</text>
</comment>
<sequence length="135" mass="15691">MSLIRYIKFLSKNSPMENLRIIHRLDDAKWGKFVGKDEIGNKYYENPEERYVRYRWYMPAFGVLKADSSQVPPGWSQWLHSVSDDTPETMKNTTPHYVWMPETNVPNLTGTKGAFKTYSTRKPVVSSWSPAVASR</sequence>
<comment type="similarity">
    <text evidence="1 2">Belongs to the complex I NDUFA12 subunit family.</text>
</comment>
<dbReference type="InterPro" id="IPR007763">
    <property type="entry name" value="NDUFA12"/>
</dbReference>
<dbReference type="OrthoDB" id="274641at2759"/>
<dbReference type="Proteomes" id="UP000245609">
    <property type="component" value="Unassembled WGS sequence"/>
</dbReference>
<evidence type="ECO:0000256" key="1">
    <source>
        <dbReference type="ARBA" id="ARBA00007355"/>
    </source>
</evidence>
<evidence type="ECO:0000256" key="2">
    <source>
        <dbReference type="RuleBase" id="RU363103"/>
    </source>
</evidence>
<reference evidence="3 4" key="1">
    <citation type="journal article" date="2018" name="MBio">
        <title>Comparative Genomics Reveals the Core Gene Toolbox for the Fungus-Insect Symbiosis.</title>
        <authorList>
            <person name="Wang Y."/>
            <person name="Stata M."/>
            <person name="Wang W."/>
            <person name="Stajich J.E."/>
            <person name="White M.M."/>
            <person name="Moncalvo J.M."/>
        </authorList>
    </citation>
    <scope>NUCLEOTIDE SEQUENCE [LARGE SCALE GENOMIC DNA]</scope>
    <source>
        <strain evidence="3 4">SC-DP-2</strain>
    </source>
</reference>
<dbReference type="GO" id="GO:0005743">
    <property type="term" value="C:mitochondrial inner membrane"/>
    <property type="evidence" value="ECO:0007669"/>
    <property type="project" value="UniProtKB-SubCell"/>
</dbReference>
<evidence type="ECO:0000313" key="4">
    <source>
        <dbReference type="Proteomes" id="UP000245609"/>
    </source>
</evidence>
<name>A0A2T9ZCB7_9FUNG</name>
<keyword evidence="2" id="KW-0679">Respiratory chain</keyword>
<comment type="caution">
    <text evidence="3">The sequence shown here is derived from an EMBL/GenBank/DDBJ whole genome shotgun (WGS) entry which is preliminary data.</text>
</comment>
<dbReference type="GO" id="GO:0045271">
    <property type="term" value="C:respiratory chain complex I"/>
    <property type="evidence" value="ECO:0007669"/>
    <property type="project" value="InterPro"/>
</dbReference>
<keyword evidence="2" id="KW-0999">Mitochondrion inner membrane</keyword>
<proteinExistence type="inferred from homology"/>
<dbReference type="PANTHER" id="PTHR12910">
    <property type="entry name" value="NADH-UBIQUINONE OXIDOREDUCTASE SUBUNIT B17.2"/>
    <property type="match status" value="1"/>
</dbReference>
<dbReference type="STRING" id="133381.A0A2T9ZCB7"/>
<dbReference type="Pfam" id="PF05071">
    <property type="entry name" value="NDUFA12"/>
    <property type="match status" value="1"/>
</dbReference>
<keyword evidence="2" id="KW-0496">Mitochondrion</keyword>
<keyword evidence="4" id="KW-1185">Reference proteome</keyword>
<gene>
    <name evidence="3" type="ORF">BB560_003342</name>
</gene>
<dbReference type="AlphaFoldDB" id="A0A2T9ZCB7"/>
<dbReference type="GO" id="GO:0006979">
    <property type="term" value="P:response to oxidative stress"/>
    <property type="evidence" value="ECO:0007669"/>
    <property type="project" value="TreeGrafter"/>
</dbReference>
<keyword evidence="2" id="KW-0813">Transport</keyword>
<dbReference type="EMBL" id="MBFS01000556">
    <property type="protein sequence ID" value="PVV02215.1"/>
    <property type="molecule type" value="Genomic_DNA"/>
</dbReference>
<accession>A0A2T9ZCB7</accession>
<comment type="subcellular location">
    <subcellularLocation>
        <location evidence="2">Mitochondrion inner membrane</location>
        <topology evidence="2">Peripheral membrane protein</topology>
        <orientation evidence="2">Matrix side</orientation>
    </subcellularLocation>
</comment>
<keyword evidence="2" id="KW-0249">Electron transport</keyword>
<dbReference type="PANTHER" id="PTHR12910:SF2">
    <property type="entry name" value="NADH DEHYDROGENASE [UBIQUINONE] 1 ALPHA SUBCOMPLEX SUBUNIT 12"/>
    <property type="match status" value="1"/>
</dbReference>
<keyword evidence="2" id="KW-0472">Membrane</keyword>
<evidence type="ECO:0000313" key="3">
    <source>
        <dbReference type="EMBL" id="PVV02215.1"/>
    </source>
</evidence>
<organism evidence="3 4">
    <name type="scientific">Smittium megazygosporum</name>
    <dbReference type="NCBI Taxonomy" id="133381"/>
    <lineage>
        <taxon>Eukaryota</taxon>
        <taxon>Fungi</taxon>
        <taxon>Fungi incertae sedis</taxon>
        <taxon>Zoopagomycota</taxon>
        <taxon>Kickxellomycotina</taxon>
        <taxon>Harpellomycetes</taxon>
        <taxon>Harpellales</taxon>
        <taxon>Legeriomycetaceae</taxon>
        <taxon>Smittium</taxon>
    </lineage>
</organism>